<dbReference type="Gene3D" id="2.60.40.3710">
    <property type="match status" value="2"/>
</dbReference>
<sequence length="274" mass="28660">MTTRADRSRTGRLAPAPGAAAVCALGLAGCSPGAQAQSADTRADTARRPASAVTHKTAPKALERLSGARINIADGRTVGVGMPVSVTFDHPVAAAERARTERQLTVTVRAGAGITRHFTVGRSLVATVDVRTHTMKVVKDGATRTVPISAGAPGMDTWNGTMVVSDKATSVFMDARTVGYGDAYADYYSYAVHLTASGTYLHQNPKAHTYAGRQNVTHGCVGLATDGTAKRFYDEVIPGDVVKVVGSKDTVAPGNGYGDRNVDWDDWRAGSALT</sequence>
<comment type="pathway">
    <text evidence="1 7">Cell wall biogenesis; peptidoglycan biosynthesis.</text>
</comment>
<dbReference type="Proteomes" id="UP000299211">
    <property type="component" value="Unassembled WGS sequence"/>
</dbReference>
<dbReference type="InterPro" id="IPR041280">
    <property type="entry name" value="Big_10"/>
</dbReference>
<evidence type="ECO:0000256" key="5">
    <source>
        <dbReference type="ARBA" id="ARBA00023315"/>
    </source>
</evidence>
<evidence type="ECO:0000313" key="12">
    <source>
        <dbReference type="EMBL" id="GDY75356.1"/>
    </source>
</evidence>
<feature type="chain" id="PRO_5036356275" description="L,D-TPase catalytic domain-containing protein" evidence="9">
    <location>
        <begin position="37"/>
        <end position="274"/>
    </location>
</feature>
<dbReference type="EMBL" id="BJHY01000001">
    <property type="protein sequence ID" value="GDY75356.1"/>
    <property type="molecule type" value="Genomic_DNA"/>
</dbReference>
<dbReference type="GO" id="GO:0005576">
    <property type="term" value="C:extracellular region"/>
    <property type="evidence" value="ECO:0007669"/>
    <property type="project" value="TreeGrafter"/>
</dbReference>
<dbReference type="AlphaFoldDB" id="A0A4D4LSB7"/>
<reference evidence="11 14" key="2">
    <citation type="submission" date="2019-04" db="EMBL/GenBank/DDBJ databases">
        <title>Draft genome sequences of Streptomyces avermitilis NBRC 14893.</title>
        <authorList>
            <person name="Komaki H."/>
            <person name="Tamura T."/>
            <person name="Hosoyama A."/>
        </authorList>
    </citation>
    <scope>NUCLEOTIDE SEQUENCE [LARGE SCALE GENOMIC DNA]</scope>
    <source>
        <strain evidence="11 14">NBRC 14893</strain>
    </source>
</reference>
<dbReference type="GO" id="GO:0016746">
    <property type="term" value="F:acyltransferase activity"/>
    <property type="evidence" value="ECO:0007669"/>
    <property type="project" value="UniProtKB-KW"/>
</dbReference>
<dbReference type="GO" id="GO:0071555">
    <property type="term" value="P:cell wall organization"/>
    <property type="evidence" value="ECO:0007669"/>
    <property type="project" value="UniProtKB-UniRule"/>
</dbReference>
<evidence type="ECO:0000256" key="7">
    <source>
        <dbReference type="PROSITE-ProRule" id="PRU01373"/>
    </source>
</evidence>
<feature type="signal peptide" evidence="9">
    <location>
        <begin position="1"/>
        <end position="36"/>
    </location>
</feature>
<dbReference type="UniPathway" id="UPA00219"/>
<evidence type="ECO:0000256" key="1">
    <source>
        <dbReference type="ARBA" id="ARBA00004752"/>
    </source>
</evidence>
<evidence type="ECO:0000256" key="4">
    <source>
        <dbReference type="ARBA" id="ARBA00022984"/>
    </source>
</evidence>
<evidence type="ECO:0000256" key="6">
    <source>
        <dbReference type="ARBA" id="ARBA00023316"/>
    </source>
</evidence>
<feature type="active site" description="Proton donor/acceptor" evidence="7">
    <location>
        <position position="202"/>
    </location>
</feature>
<comment type="caution">
    <text evidence="11">The sequence shown here is derived from an EMBL/GenBank/DDBJ whole genome shotgun (WGS) entry which is preliminary data.</text>
</comment>
<keyword evidence="5" id="KW-0012">Acyltransferase</keyword>
<dbReference type="RefSeq" id="WP_063774016.1">
    <property type="nucleotide sequence ID" value="NZ_BAABTN010000078.1"/>
</dbReference>
<dbReference type="InterPro" id="IPR005490">
    <property type="entry name" value="LD_TPept_cat_dom"/>
</dbReference>
<feature type="active site" description="Nucleophile" evidence="7">
    <location>
        <position position="220"/>
    </location>
</feature>
<evidence type="ECO:0000256" key="3">
    <source>
        <dbReference type="ARBA" id="ARBA00022960"/>
    </source>
</evidence>
<evidence type="ECO:0000313" key="13">
    <source>
        <dbReference type="Proteomes" id="UP000299211"/>
    </source>
</evidence>
<gene>
    <name evidence="11" type="ORF">SAV14893_038640</name>
    <name evidence="12" type="ORF">SAV31267_048410</name>
</gene>
<dbReference type="GO" id="GO:0008360">
    <property type="term" value="P:regulation of cell shape"/>
    <property type="evidence" value="ECO:0007669"/>
    <property type="project" value="UniProtKB-UniRule"/>
</dbReference>
<dbReference type="Pfam" id="PF17964">
    <property type="entry name" value="Big_10"/>
    <property type="match status" value="1"/>
</dbReference>
<dbReference type="PANTHER" id="PTHR30582:SF2">
    <property type="entry name" value="L,D-TRANSPEPTIDASE YCIB-RELATED"/>
    <property type="match status" value="1"/>
</dbReference>
<evidence type="ECO:0000313" key="11">
    <source>
        <dbReference type="EMBL" id="GDY64471.1"/>
    </source>
</evidence>
<dbReference type="CDD" id="cd16913">
    <property type="entry name" value="YkuD_like"/>
    <property type="match status" value="1"/>
</dbReference>
<evidence type="ECO:0000256" key="2">
    <source>
        <dbReference type="ARBA" id="ARBA00022679"/>
    </source>
</evidence>
<dbReference type="InterPro" id="IPR050979">
    <property type="entry name" value="LD-transpeptidase"/>
</dbReference>
<dbReference type="PROSITE" id="PS52029">
    <property type="entry name" value="LD_TPASE"/>
    <property type="match status" value="1"/>
</dbReference>
<evidence type="ECO:0000259" key="10">
    <source>
        <dbReference type="PROSITE" id="PS52029"/>
    </source>
</evidence>
<dbReference type="Pfam" id="PF03734">
    <property type="entry name" value="YkuD"/>
    <property type="match status" value="1"/>
</dbReference>
<proteinExistence type="predicted"/>
<accession>A0A4D4LSB7</accession>
<feature type="region of interest" description="Disordered" evidence="8">
    <location>
        <begin position="34"/>
        <end position="55"/>
    </location>
</feature>
<keyword evidence="3 7" id="KW-0133">Cell shape</keyword>
<dbReference type="SUPFAM" id="SSF141523">
    <property type="entry name" value="L,D-transpeptidase catalytic domain-like"/>
    <property type="match status" value="1"/>
</dbReference>
<dbReference type="GeneID" id="41541506"/>
<reference evidence="12 13" key="1">
    <citation type="submission" date="2019-04" db="EMBL/GenBank/DDBJ databases">
        <title>Draft genome sequences of Streptomyces avermitilis ATCC 31267.</title>
        <authorList>
            <person name="Komaki H."/>
            <person name="Tamura T."/>
            <person name="Hosoyama A."/>
        </authorList>
    </citation>
    <scope>NUCLEOTIDE SEQUENCE [LARGE SCALE GENOMIC DNA]</scope>
    <source>
        <strain evidence="12 13">ATCC 31267</strain>
    </source>
</reference>
<dbReference type="EMBL" id="BJHX01000001">
    <property type="protein sequence ID" value="GDY64471.1"/>
    <property type="molecule type" value="Genomic_DNA"/>
</dbReference>
<keyword evidence="6 7" id="KW-0961">Cell wall biogenesis/degradation</keyword>
<dbReference type="STRING" id="33903.AQJ43_19965"/>
<organism evidence="11 14">
    <name type="scientific">Streptomyces avermitilis</name>
    <dbReference type="NCBI Taxonomy" id="33903"/>
    <lineage>
        <taxon>Bacteria</taxon>
        <taxon>Bacillati</taxon>
        <taxon>Actinomycetota</taxon>
        <taxon>Actinomycetes</taxon>
        <taxon>Kitasatosporales</taxon>
        <taxon>Streptomycetaceae</taxon>
        <taxon>Streptomyces</taxon>
    </lineage>
</organism>
<name>A0A4D4LSB7_STRAX</name>
<protein>
    <recommendedName>
        <fullName evidence="10">L,D-TPase catalytic domain-containing protein</fullName>
    </recommendedName>
</protein>
<dbReference type="Gene3D" id="2.40.440.10">
    <property type="entry name" value="L,D-transpeptidase catalytic domain-like"/>
    <property type="match status" value="1"/>
</dbReference>
<dbReference type="GO" id="GO:0018104">
    <property type="term" value="P:peptidoglycan-protein cross-linking"/>
    <property type="evidence" value="ECO:0007669"/>
    <property type="project" value="TreeGrafter"/>
</dbReference>
<dbReference type="PANTHER" id="PTHR30582">
    <property type="entry name" value="L,D-TRANSPEPTIDASE"/>
    <property type="match status" value="1"/>
</dbReference>
<dbReference type="InterPro" id="IPR038063">
    <property type="entry name" value="Transpep_catalytic_dom"/>
</dbReference>
<evidence type="ECO:0000256" key="9">
    <source>
        <dbReference type="SAM" id="SignalP"/>
    </source>
</evidence>
<evidence type="ECO:0000256" key="8">
    <source>
        <dbReference type="SAM" id="MobiDB-lite"/>
    </source>
</evidence>
<keyword evidence="4 7" id="KW-0573">Peptidoglycan synthesis</keyword>
<keyword evidence="9" id="KW-0732">Signal</keyword>
<feature type="domain" description="L,D-TPase catalytic" evidence="10">
    <location>
        <begin position="124"/>
        <end position="245"/>
    </location>
</feature>
<dbReference type="PROSITE" id="PS51257">
    <property type="entry name" value="PROKAR_LIPOPROTEIN"/>
    <property type="match status" value="1"/>
</dbReference>
<evidence type="ECO:0000313" key="14">
    <source>
        <dbReference type="Proteomes" id="UP000302139"/>
    </source>
</evidence>
<keyword evidence="2" id="KW-0808">Transferase</keyword>
<dbReference type="GO" id="GO:0071972">
    <property type="term" value="F:peptidoglycan L,D-transpeptidase activity"/>
    <property type="evidence" value="ECO:0007669"/>
    <property type="project" value="TreeGrafter"/>
</dbReference>
<dbReference type="Proteomes" id="UP000302139">
    <property type="component" value="Unassembled WGS sequence"/>
</dbReference>